<gene>
    <name evidence="10" type="ORF">SNE25_13290</name>
</gene>
<evidence type="ECO:0000256" key="7">
    <source>
        <dbReference type="ARBA" id="ARBA00047899"/>
    </source>
</evidence>
<evidence type="ECO:0000313" key="11">
    <source>
        <dbReference type="Proteomes" id="UP001324380"/>
    </source>
</evidence>
<dbReference type="Pfam" id="PF00069">
    <property type="entry name" value="Pkinase"/>
    <property type="match status" value="1"/>
</dbReference>
<dbReference type="PANTHER" id="PTHR24363:SF0">
    <property type="entry name" value="SERINE_THREONINE KINASE LIKE DOMAIN CONTAINING 1"/>
    <property type="match status" value="1"/>
</dbReference>
<dbReference type="SMART" id="SM01260">
    <property type="entry name" value="LANC_like"/>
    <property type="match status" value="1"/>
</dbReference>
<keyword evidence="3" id="KW-0808">Transferase</keyword>
<comment type="catalytic activity">
    <reaction evidence="8">
        <text>L-seryl-[protein] + ATP = O-phospho-L-seryl-[protein] + ADP + H(+)</text>
        <dbReference type="Rhea" id="RHEA:17989"/>
        <dbReference type="Rhea" id="RHEA-COMP:9863"/>
        <dbReference type="Rhea" id="RHEA-COMP:11604"/>
        <dbReference type="ChEBI" id="CHEBI:15378"/>
        <dbReference type="ChEBI" id="CHEBI:29999"/>
        <dbReference type="ChEBI" id="CHEBI:30616"/>
        <dbReference type="ChEBI" id="CHEBI:83421"/>
        <dbReference type="ChEBI" id="CHEBI:456216"/>
        <dbReference type="EC" id="2.7.11.1"/>
    </reaction>
</comment>
<sequence length="880" mass="98649">MNSHLKENPGVVPEIAAGVEMETLPGNIMPFDYRSILNGYGIAYGDKSPYLHVGEEFNYPGWLLYISVVRQQMKPLLESILPAIDAPGISFMIPENSAVHSMILYGALGQEEIGKIITLWVADGNKLVEVAKQLIQITNQFQGPAIPTAKLVGGCVYSEFIPEKNPGVSKSKEAGQWPFGKINPEPQQYNRKWLRKKYFLANLLKGDVKGNVYRGLYFKRWFDIQWCLVKQGKINQCFDDVGRTIKDRLEWQFTTQQQLAPHIPLPKALDLFHDGSDTYLVTEFIDGVSLYDIFNILQEGTTWFALRKENKISILNYLLKTLEIIGAFHSNGFVHRDLSPVNFMVSDSGTLYAIDIELCYDLNTGQPDPAFTLGTPGYMSPAQSRLAVPCIADDIYGIGGLLIRSFTGLSPTKFGTNRDEKFYQDFIFHIGNQRIAALICSCLETNPDNRPSLESIKHSLEVYYSIVLTENNLLPGKIENELDKASVRAILSNAMDEYYKYPLLGKDDLWYAQTETADRVIANEYKSYSWYPGFHSGTSGIAYCLGLADQQCYDLDKGREIFYQNLNKAIGYFEQSTINIDPGLLNGAAGFCVSYASLIRYGIVEKNINNFDFIARLLDLNNEMLNLGDGIAGQGLASMVCAEILEFPAFNKKADEIANRLIADQNKDGSWLIKKDSGSKKGVKHSGLFYGIAGITYFLLEYGLKSYSESAKCSALKGLNWLLNQRRIINGQHVWPVNSKNPSVDPWMSFGFSGIAWLFIKAFEHLKDDNYKDAAVSALLSHPYHIESNYLCQSTGLAGLGEIYLDAYRVFKDTQWLDRATHIASFICHCAKVQNDGSPYWLEGSDNLPTAGFMTGNSGILHFLLRFNNPDKIGFPLLSI</sequence>
<dbReference type="Pfam" id="PF05147">
    <property type="entry name" value="LANC_like"/>
    <property type="match status" value="1"/>
</dbReference>
<keyword evidence="6" id="KW-0067">ATP-binding</keyword>
<keyword evidence="11" id="KW-1185">Reference proteome</keyword>
<evidence type="ECO:0000256" key="3">
    <source>
        <dbReference type="ARBA" id="ARBA00022679"/>
    </source>
</evidence>
<dbReference type="Gene3D" id="1.10.510.10">
    <property type="entry name" value="Transferase(Phosphotransferase) domain 1"/>
    <property type="match status" value="1"/>
</dbReference>
<dbReference type="PANTHER" id="PTHR24363">
    <property type="entry name" value="SERINE/THREONINE PROTEIN KINASE"/>
    <property type="match status" value="1"/>
</dbReference>
<dbReference type="InterPro" id="IPR000719">
    <property type="entry name" value="Prot_kinase_dom"/>
</dbReference>
<keyword evidence="4" id="KW-0547">Nucleotide-binding</keyword>
<evidence type="ECO:0000256" key="4">
    <source>
        <dbReference type="ARBA" id="ARBA00022741"/>
    </source>
</evidence>
<feature type="domain" description="Protein kinase" evidence="9">
    <location>
        <begin position="198"/>
        <end position="461"/>
    </location>
</feature>
<dbReference type="InterPro" id="IPR057929">
    <property type="entry name" value="RamC_N"/>
</dbReference>
<dbReference type="RefSeq" id="WP_321565589.1">
    <property type="nucleotide sequence ID" value="NZ_CP139558.1"/>
</dbReference>
<dbReference type="Gene3D" id="1.50.10.10">
    <property type="match status" value="1"/>
</dbReference>
<evidence type="ECO:0000256" key="8">
    <source>
        <dbReference type="ARBA" id="ARBA00048679"/>
    </source>
</evidence>
<keyword evidence="2" id="KW-0723">Serine/threonine-protein kinase</keyword>
<protein>
    <recommendedName>
        <fullName evidence="1">non-specific serine/threonine protein kinase</fullName>
        <ecNumber evidence="1">2.7.11.1</ecNumber>
    </recommendedName>
</protein>
<dbReference type="InterPro" id="IPR012341">
    <property type="entry name" value="6hp_glycosidase-like_sf"/>
</dbReference>
<organism evidence="10 11">
    <name type="scientific">Mucilaginibacter sabulilitoris</name>
    <dbReference type="NCBI Taxonomy" id="1173583"/>
    <lineage>
        <taxon>Bacteria</taxon>
        <taxon>Pseudomonadati</taxon>
        <taxon>Bacteroidota</taxon>
        <taxon>Sphingobacteriia</taxon>
        <taxon>Sphingobacteriales</taxon>
        <taxon>Sphingobacteriaceae</taxon>
        <taxon>Mucilaginibacter</taxon>
    </lineage>
</organism>
<dbReference type="Proteomes" id="UP001324380">
    <property type="component" value="Chromosome"/>
</dbReference>
<dbReference type="PROSITE" id="PS50011">
    <property type="entry name" value="PROTEIN_KINASE_DOM"/>
    <property type="match status" value="1"/>
</dbReference>
<keyword evidence="5" id="KW-0418">Kinase</keyword>
<comment type="catalytic activity">
    <reaction evidence="7">
        <text>L-threonyl-[protein] + ATP = O-phospho-L-threonyl-[protein] + ADP + H(+)</text>
        <dbReference type="Rhea" id="RHEA:46608"/>
        <dbReference type="Rhea" id="RHEA-COMP:11060"/>
        <dbReference type="Rhea" id="RHEA-COMP:11605"/>
        <dbReference type="ChEBI" id="CHEBI:15378"/>
        <dbReference type="ChEBI" id="CHEBI:30013"/>
        <dbReference type="ChEBI" id="CHEBI:30616"/>
        <dbReference type="ChEBI" id="CHEBI:61977"/>
        <dbReference type="ChEBI" id="CHEBI:456216"/>
        <dbReference type="EC" id="2.7.11.1"/>
    </reaction>
</comment>
<evidence type="ECO:0000313" key="10">
    <source>
        <dbReference type="EMBL" id="WPU96495.1"/>
    </source>
</evidence>
<evidence type="ECO:0000256" key="1">
    <source>
        <dbReference type="ARBA" id="ARBA00012513"/>
    </source>
</evidence>
<dbReference type="EMBL" id="CP139558">
    <property type="protein sequence ID" value="WPU96495.1"/>
    <property type="molecule type" value="Genomic_DNA"/>
</dbReference>
<dbReference type="SUPFAM" id="SSF158745">
    <property type="entry name" value="LanC-like"/>
    <property type="match status" value="1"/>
</dbReference>
<dbReference type="EC" id="2.7.11.1" evidence="1"/>
<dbReference type="SUPFAM" id="SSF56112">
    <property type="entry name" value="Protein kinase-like (PK-like)"/>
    <property type="match status" value="1"/>
</dbReference>
<evidence type="ECO:0000256" key="5">
    <source>
        <dbReference type="ARBA" id="ARBA00022777"/>
    </source>
</evidence>
<evidence type="ECO:0000259" key="9">
    <source>
        <dbReference type="PROSITE" id="PS50011"/>
    </source>
</evidence>
<proteinExistence type="predicted"/>
<evidence type="ECO:0000256" key="2">
    <source>
        <dbReference type="ARBA" id="ARBA00022527"/>
    </source>
</evidence>
<accession>A0ABZ0TTQ8</accession>
<name>A0ABZ0TTQ8_9SPHI</name>
<dbReference type="InterPro" id="IPR007822">
    <property type="entry name" value="LANC-like"/>
</dbReference>
<dbReference type="PROSITE" id="PS00109">
    <property type="entry name" value="PROTEIN_KINASE_TYR"/>
    <property type="match status" value="1"/>
</dbReference>
<evidence type="ECO:0000256" key="6">
    <source>
        <dbReference type="ARBA" id="ARBA00022840"/>
    </source>
</evidence>
<dbReference type="SMART" id="SM00220">
    <property type="entry name" value="S_TKc"/>
    <property type="match status" value="1"/>
</dbReference>
<dbReference type="InterPro" id="IPR008266">
    <property type="entry name" value="Tyr_kinase_AS"/>
</dbReference>
<dbReference type="InterPro" id="IPR011009">
    <property type="entry name" value="Kinase-like_dom_sf"/>
</dbReference>
<dbReference type="Pfam" id="PF25816">
    <property type="entry name" value="RamC_N"/>
    <property type="match status" value="1"/>
</dbReference>
<reference evidence="10 11" key="1">
    <citation type="submission" date="2023-11" db="EMBL/GenBank/DDBJ databases">
        <title>Analysis of the Genomes of Mucilaginibacter gossypii cycad 4 and M. sabulilitoris SNA2: microbes with the potential for plant growth promotion.</title>
        <authorList>
            <person name="Hirsch A.M."/>
            <person name="Humm E."/>
            <person name="Rubbi M."/>
            <person name="Del Vecchio G."/>
            <person name="Ha S.M."/>
            <person name="Pellegrini M."/>
            <person name="Gunsalus R.P."/>
        </authorList>
    </citation>
    <scope>NUCLEOTIDE SEQUENCE [LARGE SCALE GENOMIC DNA]</scope>
    <source>
        <strain evidence="10 11">SNA2</strain>
    </source>
</reference>